<dbReference type="AlphaFoldDB" id="A0A1C5AS01"/>
<keyword evidence="3" id="KW-1185">Reference proteome</keyword>
<proteinExistence type="predicted"/>
<evidence type="ECO:0000313" key="3">
    <source>
        <dbReference type="Proteomes" id="UP000183585"/>
    </source>
</evidence>
<gene>
    <name evidence="2" type="ORF">GA0070563_117124</name>
</gene>
<dbReference type="Pfam" id="PF04149">
    <property type="entry name" value="DUF397"/>
    <property type="match status" value="1"/>
</dbReference>
<name>A0A1C5AS01_9ACTN</name>
<feature type="domain" description="DUF397" evidence="1">
    <location>
        <begin position="5"/>
        <end position="55"/>
    </location>
</feature>
<dbReference type="EMBL" id="FMCT01000017">
    <property type="protein sequence ID" value="SCF48025.1"/>
    <property type="molecule type" value="Genomic_DNA"/>
</dbReference>
<sequence>MERNAWRKSTRSGNNGQCVEVCNRGHLIDVRDSKAPESGMLSFEAAAWGAFVGSFKAEATCG</sequence>
<dbReference type="RefSeq" id="WP_074478510.1">
    <property type="nucleotide sequence ID" value="NZ_FMCT01000017.1"/>
</dbReference>
<dbReference type="InterPro" id="IPR007278">
    <property type="entry name" value="DUF397"/>
</dbReference>
<evidence type="ECO:0000313" key="2">
    <source>
        <dbReference type="EMBL" id="SCF48025.1"/>
    </source>
</evidence>
<accession>A0A1C5AS01</accession>
<organism evidence="2 3">
    <name type="scientific">Micromonospora carbonacea</name>
    <dbReference type="NCBI Taxonomy" id="47853"/>
    <lineage>
        <taxon>Bacteria</taxon>
        <taxon>Bacillati</taxon>
        <taxon>Actinomycetota</taxon>
        <taxon>Actinomycetes</taxon>
        <taxon>Micromonosporales</taxon>
        <taxon>Micromonosporaceae</taxon>
        <taxon>Micromonospora</taxon>
    </lineage>
</organism>
<evidence type="ECO:0000259" key="1">
    <source>
        <dbReference type="Pfam" id="PF04149"/>
    </source>
</evidence>
<dbReference type="Proteomes" id="UP000183585">
    <property type="component" value="Unassembled WGS sequence"/>
</dbReference>
<reference evidence="3" key="1">
    <citation type="submission" date="2016-06" db="EMBL/GenBank/DDBJ databases">
        <authorList>
            <person name="Varghese N."/>
            <person name="Submissions Spin"/>
        </authorList>
    </citation>
    <scope>NUCLEOTIDE SEQUENCE [LARGE SCALE GENOMIC DNA]</scope>
    <source>
        <strain evidence="3">DSM 43168</strain>
    </source>
</reference>
<protein>
    <recommendedName>
        <fullName evidence="1">DUF397 domain-containing protein</fullName>
    </recommendedName>
</protein>